<comment type="caution">
    <text evidence="2">The sequence shown here is derived from an EMBL/GenBank/DDBJ whole genome shotgun (WGS) entry which is preliminary data.</text>
</comment>
<accession>A0A7J6LC61</accession>
<dbReference type="Proteomes" id="UP000570595">
    <property type="component" value="Unassembled WGS sequence"/>
</dbReference>
<protein>
    <submittedName>
        <fullName evidence="2">Uncharacterized protein</fullName>
    </submittedName>
</protein>
<evidence type="ECO:0000256" key="1">
    <source>
        <dbReference type="SAM" id="MobiDB-lite"/>
    </source>
</evidence>
<dbReference type="AlphaFoldDB" id="A0A7J6LC61"/>
<dbReference type="EMBL" id="JABAHT010000385">
    <property type="protein sequence ID" value="KAF4656838.1"/>
    <property type="molecule type" value="Genomic_DNA"/>
</dbReference>
<gene>
    <name evidence="2" type="ORF">FOZ61_006640</name>
</gene>
<reference evidence="2 3" key="1">
    <citation type="submission" date="2020-04" db="EMBL/GenBank/DDBJ databases">
        <title>Perkinsus olseni comparative genomics.</title>
        <authorList>
            <person name="Bogema D.R."/>
        </authorList>
    </citation>
    <scope>NUCLEOTIDE SEQUENCE [LARGE SCALE GENOMIC DNA]</scope>
    <source>
        <strain evidence="2">ATCC PRA-179</strain>
    </source>
</reference>
<name>A0A7J6LC61_PEROL</name>
<proteinExistence type="predicted"/>
<feature type="region of interest" description="Disordered" evidence="1">
    <location>
        <begin position="177"/>
        <end position="214"/>
    </location>
</feature>
<organism evidence="2 3">
    <name type="scientific">Perkinsus olseni</name>
    <name type="common">Perkinsus atlanticus</name>
    <dbReference type="NCBI Taxonomy" id="32597"/>
    <lineage>
        <taxon>Eukaryota</taxon>
        <taxon>Sar</taxon>
        <taxon>Alveolata</taxon>
        <taxon>Perkinsozoa</taxon>
        <taxon>Perkinsea</taxon>
        <taxon>Perkinsida</taxon>
        <taxon>Perkinsidae</taxon>
        <taxon>Perkinsus</taxon>
    </lineage>
</organism>
<evidence type="ECO:0000313" key="3">
    <source>
        <dbReference type="Proteomes" id="UP000570595"/>
    </source>
</evidence>
<evidence type="ECO:0000313" key="2">
    <source>
        <dbReference type="EMBL" id="KAF4656838.1"/>
    </source>
</evidence>
<sequence length="214" mass="23956">MRIQRGIEWDEHYGGGVCPELPDLIDFEMVVWSGPEGQRASLAFQERTAALAGQPPTSSNGSFQLAVYCRGTLKSLKRFGPLEVGKPPECFHIEPLRRASEFVFKFYTHLSLPKPARLCSQLIFCQTEFGLIVGIGPNRDSHGTWKSSDYGFKLKLRPAHIKEMAVFPKASRKRTLRRVSETTVKKHPRRVEEAPGGTNDELASSLSDAKDLQV</sequence>